<feature type="transmembrane region" description="Helical" evidence="2">
    <location>
        <begin position="12"/>
        <end position="40"/>
    </location>
</feature>
<keyword evidence="2" id="KW-0472">Membrane</keyword>
<evidence type="ECO:0000256" key="2">
    <source>
        <dbReference type="SAM" id="Phobius"/>
    </source>
</evidence>
<reference evidence="3 4" key="1">
    <citation type="journal article" date="2011" name="PLoS Pathog.">
        <title>Endophytic Life Strategies Decoded by Genome and Transcriptome Analyses of the Mutualistic Root Symbiont Piriformospora indica.</title>
        <authorList>
            <person name="Zuccaro A."/>
            <person name="Lahrmann U."/>
            <person name="Guldener U."/>
            <person name="Langen G."/>
            <person name="Pfiffi S."/>
            <person name="Biedenkopf D."/>
            <person name="Wong P."/>
            <person name="Samans B."/>
            <person name="Grimm C."/>
            <person name="Basiewicz M."/>
            <person name="Murat C."/>
            <person name="Martin F."/>
            <person name="Kogel K.H."/>
        </authorList>
    </citation>
    <scope>NUCLEOTIDE SEQUENCE [LARGE SCALE GENOMIC DNA]</scope>
    <source>
        <strain evidence="3 4">DSM 11827</strain>
    </source>
</reference>
<feature type="transmembrane region" description="Helical" evidence="2">
    <location>
        <begin position="139"/>
        <end position="159"/>
    </location>
</feature>
<comment type="caution">
    <text evidence="3">The sequence shown here is derived from an EMBL/GenBank/DDBJ whole genome shotgun (WGS) entry which is preliminary data.</text>
</comment>
<feature type="transmembrane region" description="Helical" evidence="2">
    <location>
        <begin position="103"/>
        <end position="127"/>
    </location>
</feature>
<accession>G4TSR9</accession>
<feature type="compositionally biased region" description="Polar residues" evidence="1">
    <location>
        <begin position="287"/>
        <end position="312"/>
    </location>
</feature>
<dbReference type="InParanoid" id="G4TSR9"/>
<organism evidence="3 4">
    <name type="scientific">Serendipita indica (strain DSM 11827)</name>
    <name type="common">Root endophyte fungus</name>
    <name type="synonym">Piriformospora indica</name>
    <dbReference type="NCBI Taxonomy" id="1109443"/>
    <lineage>
        <taxon>Eukaryota</taxon>
        <taxon>Fungi</taxon>
        <taxon>Dikarya</taxon>
        <taxon>Basidiomycota</taxon>
        <taxon>Agaricomycotina</taxon>
        <taxon>Agaricomycetes</taxon>
        <taxon>Sebacinales</taxon>
        <taxon>Serendipitaceae</taxon>
        <taxon>Serendipita</taxon>
    </lineage>
</organism>
<evidence type="ECO:0000313" key="4">
    <source>
        <dbReference type="Proteomes" id="UP000007148"/>
    </source>
</evidence>
<dbReference type="AlphaFoldDB" id="G4TSR9"/>
<keyword evidence="4" id="KW-1185">Reference proteome</keyword>
<gene>
    <name evidence="3" type="ORF">PIIN_08315</name>
</gene>
<name>G4TSR9_SERID</name>
<dbReference type="Proteomes" id="UP000007148">
    <property type="component" value="Unassembled WGS sequence"/>
</dbReference>
<feature type="compositionally biased region" description="Polar residues" evidence="1">
    <location>
        <begin position="389"/>
        <end position="398"/>
    </location>
</feature>
<dbReference type="EMBL" id="CAFZ01000306">
    <property type="protein sequence ID" value="CCA74362.1"/>
    <property type="molecule type" value="Genomic_DNA"/>
</dbReference>
<dbReference type="OrthoDB" id="3251775at2759"/>
<feature type="region of interest" description="Disordered" evidence="1">
    <location>
        <begin position="282"/>
        <end position="424"/>
    </location>
</feature>
<dbReference type="PROSITE" id="PS51257">
    <property type="entry name" value="PROKAR_LIPOPROTEIN"/>
    <property type="match status" value="1"/>
</dbReference>
<keyword evidence="2" id="KW-1133">Transmembrane helix</keyword>
<evidence type="ECO:0000256" key="1">
    <source>
        <dbReference type="SAM" id="MobiDB-lite"/>
    </source>
</evidence>
<proteinExistence type="predicted"/>
<keyword evidence="2" id="KW-0812">Transmembrane</keyword>
<feature type="transmembrane region" description="Helical" evidence="2">
    <location>
        <begin position="60"/>
        <end position="82"/>
    </location>
</feature>
<sequence length="424" mass="48107">MLRLVALYKSRPYFVYFLYASLIACWVVTYAFLVMASAFFSHSIEYSDMFGLCAITQRAPTLAGVFVAPLFYDILLITLTFYHALKVHRGYHDPATWPLIRVLYRDGVIFSIIMAGIRIWNIIIYAIQPVSRTYLGPYVMWAAITMLSCRIYLNVVQIAQYNARERDRTQYTTPNVDSYNRAYGECENVHRFSIAGEGRERSKLGSILRLSSPVTLKTKRKSGFDVEALKYTNNDLSTPEPARFPRVIGREMLSRKPSKGTINLSIHIKEEVIVTDESGSVRHSIPSVPQTPRSLRSSGGSFQGVVSPQGDTTKPEQALEPLQGIADNGHPRELKRSRLSFGPASPTRFAYPPDSPTHNYYMESSKGTRTRTRPMSDQALRQLEVHRSPTLSRVSVSNPLRFPRRPRTTPSRKNDNTSFLPMIH</sequence>
<protein>
    <submittedName>
        <fullName evidence="3">Uncharacterized protein</fullName>
    </submittedName>
</protein>
<evidence type="ECO:0000313" key="3">
    <source>
        <dbReference type="EMBL" id="CCA74362.1"/>
    </source>
</evidence>
<dbReference type="HOGENOM" id="CLU_647435_0_0_1"/>